<dbReference type="GO" id="GO:0005524">
    <property type="term" value="F:ATP binding"/>
    <property type="evidence" value="ECO:0007669"/>
    <property type="project" value="UniProtKB-KW"/>
</dbReference>
<accession>A0A5B8RBT8</accession>
<name>A0A5B8RBT8_9ZZZZ</name>
<evidence type="ECO:0000259" key="1">
    <source>
        <dbReference type="Pfam" id="PF00005"/>
    </source>
</evidence>
<dbReference type="GO" id="GO:0015421">
    <property type="term" value="F:ABC-type oligopeptide transporter activity"/>
    <property type="evidence" value="ECO:0007669"/>
    <property type="project" value="TreeGrafter"/>
</dbReference>
<dbReference type="InterPro" id="IPR039421">
    <property type="entry name" value="Type_1_exporter"/>
</dbReference>
<keyword evidence="2" id="KW-0547">Nucleotide-binding</keyword>
<protein>
    <submittedName>
        <fullName evidence="2">Heterocyst differentiation ATP-binding protein HepA</fullName>
    </submittedName>
</protein>
<dbReference type="InterPro" id="IPR027417">
    <property type="entry name" value="P-loop_NTPase"/>
</dbReference>
<reference evidence="2" key="1">
    <citation type="submission" date="2019-06" db="EMBL/GenBank/DDBJ databases">
        <authorList>
            <person name="Murdoch R.W."/>
            <person name="Fathepure B."/>
        </authorList>
    </citation>
    <scope>NUCLEOTIDE SEQUENCE</scope>
</reference>
<dbReference type="PANTHER" id="PTHR43394:SF1">
    <property type="entry name" value="ATP-BINDING CASSETTE SUB-FAMILY B MEMBER 10, MITOCHONDRIAL"/>
    <property type="match status" value="1"/>
</dbReference>
<keyword evidence="2" id="KW-0067">ATP-binding</keyword>
<proteinExistence type="predicted"/>
<dbReference type="SUPFAM" id="SSF52540">
    <property type="entry name" value="P-loop containing nucleoside triphosphate hydrolases"/>
    <property type="match status" value="1"/>
</dbReference>
<dbReference type="Gene3D" id="3.40.50.300">
    <property type="entry name" value="P-loop containing nucleotide triphosphate hydrolases"/>
    <property type="match status" value="1"/>
</dbReference>
<dbReference type="EMBL" id="MN079103">
    <property type="protein sequence ID" value="QEA05543.1"/>
    <property type="molecule type" value="Genomic_DNA"/>
</dbReference>
<gene>
    <name evidence="2" type="primary">hepA</name>
    <name evidence="2" type="ORF">KBTEX_01866</name>
</gene>
<dbReference type="AlphaFoldDB" id="A0A5B8RBT8"/>
<feature type="domain" description="ABC transporter" evidence="1">
    <location>
        <begin position="10"/>
        <end position="51"/>
    </location>
</feature>
<dbReference type="PANTHER" id="PTHR43394">
    <property type="entry name" value="ATP-DEPENDENT PERMEASE MDL1, MITOCHONDRIAL"/>
    <property type="match status" value="1"/>
</dbReference>
<dbReference type="Pfam" id="PF00005">
    <property type="entry name" value="ABC_tran"/>
    <property type="match status" value="1"/>
</dbReference>
<dbReference type="InterPro" id="IPR003439">
    <property type="entry name" value="ABC_transporter-like_ATP-bd"/>
</dbReference>
<sequence length="102" mass="10560">MLAFAEAMPDGLDSRVGERGYGISGGQAQRLALARVFVSSAPLVLLDEPTSALDAATRQQVVAGLAALREAGRTLVIASHDPVLTALADRVVHLAGARRDVA</sequence>
<organism evidence="2">
    <name type="scientific">uncultured organism</name>
    <dbReference type="NCBI Taxonomy" id="155900"/>
    <lineage>
        <taxon>unclassified sequences</taxon>
        <taxon>environmental samples</taxon>
    </lineage>
</organism>
<evidence type="ECO:0000313" key="2">
    <source>
        <dbReference type="EMBL" id="QEA05543.1"/>
    </source>
</evidence>
<dbReference type="GO" id="GO:0016887">
    <property type="term" value="F:ATP hydrolysis activity"/>
    <property type="evidence" value="ECO:0007669"/>
    <property type="project" value="InterPro"/>
</dbReference>